<evidence type="ECO:0000256" key="1">
    <source>
        <dbReference type="ARBA" id="ARBA00009374"/>
    </source>
</evidence>
<gene>
    <name evidence="7" type="ORF">SAY86_012680</name>
</gene>
<keyword evidence="5" id="KW-0472">Membrane</keyword>
<dbReference type="Proteomes" id="UP001346149">
    <property type="component" value="Unassembled WGS sequence"/>
</dbReference>
<evidence type="ECO:0000256" key="4">
    <source>
        <dbReference type="PROSITE-ProRule" id="PRU01131"/>
    </source>
</evidence>
<keyword evidence="2" id="KW-0479">Metal-binding</keyword>
<comment type="similarity">
    <text evidence="1">Belongs to the FLZ family.</text>
</comment>
<evidence type="ECO:0000256" key="3">
    <source>
        <dbReference type="ARBA" id="ARBA00022771"/>
    </source>
</evidence>
<accession>A0AAN7RBS8</accession>
<keyword evidence="5" id="KW-1133">Transmembrane helix</keyword>
<protein>
    <recommendedName>
        <fullName evidence="6">FLZ-type domain-containing protein</fullName>
    </recommendedName>
</protein>
<dbReference type="EMBL" id="JAXQNO010000007">
    <property type="protein sequence ID" value="KAK4794686.1"/>
    <property type="molecule type" value="Genomic_DNA"/>
</dbReference>
<name>A0AAN7RBS8_TRANT</name>
<evidence type="ECO:0000313" key="7">
    <source>
        <dbReference type="EMBL" id="KAK4794686.1"/>
    </source>
</evidence>
<keyword evidence="8" id="KW-1185">Reference proteome</keyword>
<feature type="domain" description="FLZ-type" evidence="6">
    <location>
        <begin position="77"/>
        <end position="135"/>
    </location>
</feature>
<feature type="zinc finger region" description="FLZ-type" evidence="4">
    <location>
        <begin position="77"/>
        <end position="135"/>
    </location>
</feature>
<evidence type="ECO:0000259" key="6">
    <source>
        <dbReference type="PROSITE" id="PS51795"/>
    </source>
</evidence>
<proteinExistence type="inferred from homology"/>
<comment type="caution">
    <text evidence="7">The sequence shown here is derived from an EMBL/GenBank/DDBJ whole genome shotgun (WGS) entry which is preliminary data.</text>
</comment>
<evidence type="ECO:0000256" key="2">
    <source>
        <dbReference type="ARBA" id="ARBA00022723"/>
    </source>
</evidence>
<feature type="transmembrane region" description="Helical" evidence="5">
    <location>
        <begin position="107"/>
        <end position="124"/>
    </location>
</feature>
<keyword evidence="3" id="KW-0863">Zinc-finger</keyword>
<keyword evidence="5" id="KW-0812">Transmembrane</keyword>
<dbReference type="InterPro" id="IPR007650">
    <property type="entry name" value="Zf-FLZ_dom"/>
</dbReference>
<dbReference type="GO" id="GO:0008270">
    <property type="term" value="F:zinc ion binding"/>
    <property type="evidence" value="ECO:0007669"/>
    <property type="project" value="UniProtKB-KW"/>
</dbReference>
<organism evidence="7 8">
    <name type="scientific">Trapa natans</name>
    <name type="common">Water chestnut</name>
    <dbReference type="NCBI Taxonomy" id="22666"/>
    <lineage>
        <taxon>Eukaryota</taxon>
        <taxon>Viridiplantae</taxon>
        <taxon>Streptophyta</taxon>
        <taxon>Embryophyta</taxon>
        <taxon>Tracheophyta</taxon>
        <taxon>Spermatophyta</taxon>
        <taxon>Magnoliopsida</taxon>
        <taxon>eudicotyledons</taxon>
        <taxon>Gunneridae</taxon>
        <taxon>Pentapetalae</taxon>
        <taxon>rosids</taxon>
        <taxon>malvids</taxon>
        <taxon>Myrtales</taxon>
        <taxon>Lythraceae</taxon>
        <taxon>Trapa</taxon>
    </lineage>
</organism>
<evidence type="ECO:0000256" key="5">
    <source>
        <dbReference type="SAM" id="Phobius"/>
    </source>
</evidence>
<dbReference type="PROSITE" id="PS51795">
    <property type="entry name" value="ZF_FLZ"/>
    <property type="match status" value="1"/>
</dbReference>
<sequence length="135" mass="15565">MDSARGPFFTADEDDEFEAVAAVEYMVDGFIPDNDTRTGQSYILDHSYSHRSVSIMGPPPITGRFYYHQRFEDPRPRFLDSCALCKKPLGSNRDIFMYRLVSRISDIFVGLLLMFLYSFLSLWLEKVIMELVGLS</sequence>
<dbReference type="Pfam" id="PF04570">
    <property type="entry name" value="zf-FLZ"/>
    <property type="match status" value="1"/>
</dbReference>
<keyword evidence="3" id="KW-0862">Zinc</keyword>
<dbReference type="AlphaFoldDB" id="A0AAN7RBS8"/>
<reference evidence="7 8" key="1">
    <citation type="journal article" date="2023" name="Hortic Res">
        <title>Pangenome of water caltrop reveals structural variations and asymmetric subgenome divergence after allopolyploidization.</title>
        <authorList>
            <person name="Zhang X."/>
            <person name="Chen Y."/>
            <person name="Wang L."/>
            <person name="Yuan Y."/>
            <person name="Fang M."/>
            <person name="Shi L."/>
            <person name="Lu R."/>
            <person name="Comes H.P."/>
            <person name="Ma Y."/>
            <person name="Chen Y."/>
            <person name="Huang G."/>
            <person name="Zhou Y."/>
            <person name="Zheng Z."/>
            <person name="Qiu Y."/>
        </authorList>
    </citation>
    <scope>NUCLEOTIDE SEQUENCE [LARGE SCALE GENOMIC DNA]</scope>
    <source>
        <strain evidence="7">F231</strain>
    </source>
</reference>
<evidence type="ECO:0000313" key="8">
    <source>
        <dbReference type="Proteomes" id="UP001346149"/>
    </source>
</evidence>